<dbReference type="AlphaFoldDB" id="A0A4Y7T5Z9"/>
<feature type="non-terminal residue" evidence="1">
    <location>
        <position position="129"/>
    </location>
</feature>
<dbReference type="OrthoDB" id="2881727at2759"/>
<keyword evidence="2" id="KW-1185">Reference proteome</keyword>
<accession>A0A4Y7T5Z9</accession>
<comment type="caution">
    <text evidence="1">The sequence shown here is derived from an EMBL/GenBank/DDBJ whole genome shotgun (WGS) entry which is preliminary data.</text>
</comment>
<protein>
    <submittedName>
        <fullName evidence="1">Uncharacterized protein</fullName>
    </submittedName>
</protein>
<gene>
    <name evidence="1" type="ORF">FA13DRAFT_1572502</name>
</gene>
<name>A0A4Y7T5Z9_COPMI</name>
<dbReference type="Proteomes" id="UP000298030">
    <property type="component" value="Unassembled WGS sequence"/>
</dbReference>
<reference evidence="1 2" key="1">
    <citation type="journal article" date="2019" name="Nat. Ecol. Evol.">
        <title>Megaphylogeny resolves global patterns of mushroom evolution.</title>
        <authorList>
            <person name="Varga T."/>
            <person name="Krizsan K."/>
            <person name="Foldi C."/>
            <person name="Dima B."/>
            <person name="Sanchez-Garcia M."/>
            <person name="Sanchez-Ramirez S."/>
            <person name="Szollosi G.J."/>
            <person name="Szarkandi J.G."/>
            <person name="Papp V."/>
            <person name="Albert L."/>
            <person name="Andreopoulos W."/>
            <person name="Angelini C."/>
            <person name="Antonin V."/>
            <person name="Barry K.W."/>
            <person name="Bougher N.L."/>
            <person name="Buchanan P."/>
            <person name="Buyck B."/>
            <person name="Bense V."/>
            <person name="Catcheside P."/>
            <person name="Chovatia M."/>
            <person name="Cooper J."/>
            <person name="Damon W."/>
            <person name="Desjardin D."/>
            <person name="Finy P."/>
            <person name="Geml J."/>
            <person name="Haridas S."/>
            <person name="Hughes K."/>
            <person name="Justo A."/>
            <person name="Karasinski D."/>
            <person name="Kautmanova I."/>
            <person name="Kiss B."/>
            <person name="Kocsube S."/>
            <person name="Kotiranta H."/>
            <person name="LaButti K.M."/>
            <person name="Lechner B.E."/>
            <person name="Liimatainen K."/>
            <person name="Lipzen A."/>
            <person name="Lukacs Z."/>
            <person name="Mihaltcheva S."/>
            <person name="Morgado L.N."/>
            <person name="Niskanen T."/>
            <person name="Noordeloos M.E."/>
            <person name="Ohm R.A."/>
            <person name="Ortiz-Santana B."/>
            <person name="Ovrebo C."/>
            <person name="Racz N."/>
            <person name="Riley R."/>
            <person name="Savchenko A."/>
            <person name="Shiryaev A."/>
            <person name="Soop K."/>
            <person name="Spirin V."/>
            <person name="Szebenyi C."/>
            <person name="Tomsovsky M."/>
            <person name="Tulloss R.E."/>
            <person name="Uehling J."/>
            <person name="Grigoriev I.V."/>
            <person name="Vagvolgyi C."/>
            <person name="Papp T."/>
            <person name="Martin F.M."/>
            <person name="Miettinen O."/>
            <person name="Hibbett D.S."/>
            <person name="Nagy L.G."/>
        </authorList>
    </citation>
    <scope>NUCLEOTIDE SEQUENCE [LARGE SCALE GENOMIC DNA]</scope>
    <source>
        <strain evidence="1 2">FP101781</strain>
    </source>
</reference>
<evidence type="ECO:0000313" key="2">
    <source>
        <dbReference type="Proteomes" id="UP000298030"/>
    </source>
</evidence>
<organism evidence="1 2">
    <name type="scientific">Coprinellus micaceus</name>
    <name type="common">Glistening ink-cap mushroom</name>
    <name type="synonym">Coprinus micaceus</name>
    <dbReference type="NCBI Taxonomy" id="71717"/>
    <lineage>
        <taxon>Eukaryota</taxon>
        <taxon>Fungi</taxon>
        <taxon>Dikarya</taxon>
        <taxon>Basidiomycota</taxon>
        <taxon>Agaricomycotina</taxon>
        <taxon>Agaricomycetes</taxon>
        <taxon>Agaricomycetidae</taxon>
        <taxon>Agaricales</taxon>
        <taxon>Agaricineae</taxon>
        <taxon>Psathyrellaceae</taxon>
        <taxon>Coprinellus</taxon>
    </lineage>
</organism>
<proteinExistence type="predicted"/>
<dbReference type="STRING" id="71717.A0A4Y7T5Z9"/>
<evidence type="ECO:0000313" key="1">
    <source>
        <dbReference type="EMBL" id="TEB29593.1"/>
    </source>
</evidence>
<dbReference type="EMBL" id="QPFP01000026">
    <property type="protein sequence ID" value="TEB29593.1"/>
    <property type="molecule type" value="Genomic_DNA"/>
</dbReference>
<sequence length="129" mass="14746">MHLPQTCFSESQAEMFLFMLHASGIKVPTNIKTVKNWCDDAQSLYGIDSIPYNGVQGHQYYVNSLGQIIAQEFSNLNIWPHFSFLPEDSSPTLSEACQAKRWLSEIPPELTTPWQSHNGKDYFIFEPAF</sequence>